<gene>
    <name evidence="2" type="ORF">BSPP4475_01830</name>
</gene>
<evidence type="ECO:0000313" key="2">
    <source>
        <dbReference type="EMBL" id="CAJ1001064.1"/>
    </source>
</evidence>
<proteinExistence type="predicted"/>
<name>A0AA48M4C1_9BACL</name>
<evidence type="ECO:0000313" key="3">
    <source>
        <dbReference type="Proteomes" id="UP001189619"/>
    </source>
</evidence>
<protein>
    <submittedName>
        <fullName evidence="2">RHH-3 domain-containing protein</fullName>
    </submittedName>
</protein>
<feature type="compositionally biased region" description="Basic and acidic residues" evidence="1">
    <location>
        <begin position="64"/>
        <end position="74"/>
    </location>
</feature>
<feature type="region of interest" description="Disordered" evidence="1">
    <location>
        <begin position="1"/>
        <end position="78"/>
    </location>
</feature>
<dbReference type="KEGG" id="bayd:BSPP4475_01830"/>
<dbReference type="RefSeq" id="WP_304415007.1">
    <property type="nucleotide sequence ID" value="NZ_OY569118.1"/>
</dbReference>
<reference evidence="2" key="1">
    <citation type="submission" date="2023-07" db="EMBL/GenBank/DDBJ databases">
        <authorList>
            <person name="Ivanov I."/>
            <person name="Teneva D."/>
            <person name="Stoikov I."/>
        </authorList>
    </citation>
    <scope>NUCLEOTIDE SEQUENCE</scope>
    <source>
        <strain evidence="2">4475</strain>
    </source>
</reference>
<dbReference type="EMBL" id="OY569118">
    <property type="protein sequence ID" value="CAJ1001064.1"/>
    <property type="molecule type" value="Genomic_DNA"/>
</dbReference>
<feature type="compositionally biased region" description="Polar residues" evidence="1">
    <location>
        <begin position="21"/>
        <end position="44"/>
    </location>
</feature>
<evidence type="ECO:0000256" key="1">
    <source>
        <dbReference type="SAM" id="MobiDB-lite"/>
    </source>
</evidence>
<organism evidence="2 3">
    <name type="scientific">Brevibacillus aydinogluensis</name>
    <dbReference type="NCBI Taxonomy" id="927786"/>
    <lineage>
        <taxon>Bacteria</taxon>
        <taxon>Bacillati</taxon>
        <taxon>Bacillota</taxon>
        <taxon>Bacilli</taxon>
        <taxon>Bacillales</taxon>
        <taxon>Paenibacillaceae</taxon>
        <taxon>Brevibacillus</taxon>
    </lineage>
</organism>
<accession>A0AA48M4C1</accession>
<keyword evidence="3" id="KW-1185">Reference proteome</keyword>
<dbReference type="AlphaFoldDB" id="A0AA48M4C1"/>
<dbReference type="Proteomes" id="UP001189619">
    <property type="component" value="Chromosome"/>
</dbReference>
<feature type="compositionally biased region" description="Acidic residues" evidence="1">
    <location>
        <begin position="45"/>
        <end position="60"/>
    </location>
</feature>
<sequence>MFQRRKRNLNLSGTKEPIRNDPSTHGINWGRNQRQEMNIANESTYDTEMESSWEEVDEETGMGSERENFREHPPKGQSELAFSERQNAKIDPFLRPDPFYPGLQKRPDFYEQHKKLTVYVEKELLKTIETLKKGRYVPSYSWLVTEAIKQFLGDKREG</sequence>